<dbReference type="OrthoDB" id="1112758at2"/>
<keyword evidence="2" id="KW-1133">Transmembrane helix</keyword>
<evidence type="ECO:0000313" key="4">
    <source>
        <dbReference type="Proteomes" id="UP000014174"/>
    </source>
</evidence>
<dbReference type="eggNOG" id="COG0810">
    <property type="taxonomic scope" value="Bacteria"/>
</dbReference>
<evidence type="ECO:0000256" key="1">
    <source>
        <dbReference type="SAM" id="MobiDB-lite"/>
    </source>
</evidence>
<dbReference type="Proteomes" id="UP000014174">
    <property type="component" value="Unassembled WGS sequence"/>
</dbReference>
<comment type="caution">
    <text evidence="3">The sequence shown here is derived from an EMBL/GenBank/DDBJ whole genome shotgun (WGS) entry which is preliminary data.</text>
</comment>
<keyword evidence="2" id="KW-0472">Membrane</keyword>
<dbReference type="STRING" id="1150600.ADIARSV_2407"/>
<reference evidence="3 4" key="1">
    <citation type="journal article" date="2013" name="Genome Announc.">
        <title>Draft Genome Sequence of Arcticibacter svalbardensis Strain MN12-7T, a Member of the Family Sphingobacteriaceae Isolated from an Arctic Soil Sample.</title>
        <authorList>
            <person name="Shivaji S."/>
            <person name="Ara S."/>
            <person name="Prasad S."/>
            <person name="Manasa B.P."/>
            <person name="Begum Z."/>
            <person name="Singh A."/>
            <person name="Kumar Pinnaka A."/>
        </authorList>
    </citation>
    <scope>NUCLEOTIDE SEQUENCE [LARGE SCALE GENOMIC DNA]</scope>
    <source>
        <strain evidence="3 4">MN12-7</strain>
    </source>
</reference>
<feature type="region of interest" description="Disordered" evidence="1">
    <location>
        <begin position="124"/>
        <end position="143"/>
    </location>
</feature>
<keyword evidence="2" id="KW-0812">Transmembrane</keyword>
<gene>
    <name evidence="3" type="ORF">ADIARSV_2407</name>
</gene>
<organism evidence="3 4">
    <name type="scientific">Arcticibacter svalbardensis MN12-7</name>
    <dbReference type="NCBI Taxonomy" id="1150600"/>
    <lineage>
        <taxon>Bacteria</taxon>
        <taxon>Pseudomonadati</taxon>
        <taxon>Bacteroidota</taxon>
        <taxon>Sphingobacteriia</taxon>
        <taxon>Sphingobacteriales</taxon>
        <taxon>Sphingobacteriaceae</taxon>
        <taxon>Arcticibacter</taxon>
    </lineage>
</organism>
<name>R9GRU2_9SPHI</name>
<protein>
    <submittedName>
        <fullName evidence="3">TonB-dependent receptor</fullName>
    </submittedName>
</protein>
<feature type="compositionally biased region" description="Low complexity" evidence="1">
    <location>
        <begin position="172"/>
        <end position="186"/>
    </location>
</feature>
<evidence type="ECO:0000313" key="3">
    <source>
        <dbReference type="EMBL" id="EOR94418.1"/>
    </source>
</evidence>
<keyword evidence="4" id="KW-1185">Reference proteome</keyword>
<accession>R9GRU2</accession>
<dbReference type="AlphaFoldDB" id="R9GRU2"/>
<dbReference type="RefSeq" id="WP_016195638.1">
    <property type="nucleotide sequence ID" value="NZ_AQPN01000085.1"/>
</dbReference>
<sequence length="363" mass="39420">MGETNKLKYNLLQQYLNGQLDPKGMHELEKDALEDPFLAEALDGYEHIKGSVHPHLSILQRQLEDRIAQKYVKKNAMFFTWQRLSVAAAASLLFVSASILFFMKGANRSAKVAVNPKQTEVKLTAADRLGKEESDPNRKDEEQLVAATVPNKAVDAGSLPSTNSQVRTAVPSISSPESLSGSSTRSKVQAADVSASKTKEAYANVPLNENTKAELTTSANGRTSSSAITAKSDLLIASAPNARLSRTASAQPMSAEPSNSLNEVVVLGYGSINKQGLAEPAEGWKTYREYLVKNQNSSLKTLTKDSVIVLFNVDVNGNPINLTIEKGIDELHNKEAIRLIKQGSRWKTNIGEGLLKGRVTVPF</sequence>
<proteinExistence type="predicted"/>
<feature type="transmembrane region" description="Helical" evidence="2">
    <location>
        <begin position="84"/>
        <end position="103"/>
    </location>
</feature>
<feature type="region of interest" description="Disordered" evidence="1">
    <location>
        <begin position="150"/>
        <end position="187"/>
    </location>
</feature>
<keyword evidence="3" id="KW-0675">Receptor</keyword>
<feature type="compositionally biased region" description="Basic and acidic residues" evidence="1">
    <location>
        <begin position="128"/>
        <end position="142"/>
    </location>
</feature>
<evidence type="ECO:0000256" key="2">
    <source>
        <dbReference type="SAM" id="Phobius"/>
    </source>
</evidence>
<dbReference type="EMBL" id="AQPN01000085">
    <property type="protein sequence ID" value="EOR94418.1"/>
    <property type="molecule type" value="Genomic_DNA"/>
</dbReference>